<comment type="caution">
    <text evidence="2">The sequence shown here is derived from an EMBL/GenBank/DDBJ whole genome shotgun (WGS) entry which is preliminary data.</text>
</comment>
<evidence type="ECO:0000313" key="2">
    <source>
        <dbReference type="EMBL" id="EPY15307.1"/>
    </source>
</evidence>
<sequence>MAAPPEEVAERAERRDSHRRSEVPLPQHRGSSPVVFADAAVAAQGWLDDVAAPQVGEGGRSPSSGAAVEPAVDGEQRYSAMRRESLLHRRGRPGTSGSESPYADALFDEEERPAEGPFEGVPGEYYVQDVDRRYRRVRDPTSDVFAASGVRVPLYVVHGAPPRRLTPARVHAATRARSPMGCARFNPYCTACRLKYNLVFVDVHMRPVRWPSPRARALEALGDCRMHSGMLLSSGAPPPGPPPDDGRFVPVDYVDVRAPAASRAPTLVPAWQAPPDGERALRRQERHLRRRMKRLLWEVLPHLREGRAWDDYAALLDEGVELLQGLERQRRAI</sequence>
<evidence type="ECO:0000256" key="1">
    <source>
        <dbReference type="SAM" id="MobiDB-lite"/>
    </source>
</evidence>
<feature type="region of interest" description="Disordered" evidence="1">
    <location>
        <begin position="52"/>
        <end position="78"/>
    </location>
</feature>
<proteinExistence type="predicted"/>
<feature type="region of interest" description="Disordered" evidence="1">
    <location>
        <begin position="1"/>
        <end position="33"/>
    </location>
</feature>
<dbReference type="AlphaFoldDB" id="S9TBB6"/>
<feature type="compositionally biased region" description="Basic and acidic residues" evidence="1">
    <location>
        <begin position="8"/>
        <end position="22"/>
    </location>
</feature>
<dbReference type="EMBL" id="ATMH01012231">
    <property type="protein sequence ID" value="EPY15307.1"/>
    <property type="molecule type" value="Genomic_DNA"/>
</dbReference>
<reference evidence="2 3" key="1">
    <citation type="journal article" date="2013" name="PLoS ONE">
        <title>Predicting the Proteins of Angomonas deanei, Strigomonas culicis and Their Respective Endosymbionts Reveals New Aspects of the Trypanosomatidae Family.</title>
        <authorList>
            <person name="Motta M.C."/>
            <person name="Martins A.C."/>
            <person name="de Souza S.S."/>
            <person name="Catta-Preta C.M."/>
            <person name="Silva R."/>
            <person name="Klein C.C."/>
            <person name="de Almeida L.G."/>
            <person name="de Lima Cunha O."/>
            <person name="Ciapina L.P."/>
            <person name="Brocchi M."/>
            <person name="Colabardini A.C."/>
            <person name="de Araujo Lima B."/>
            <person name="Machado C.R."/>
            <person name="de Almeida Soares C.M."/>
            <person name="Probst C.M."/>
            <person name="de Menezes C.B."/>
            <person name="Thompson C.E."/>
            <person name="Bartholomeu D.C."/>
            <person name="Gradia D.F."/>
            <person name="Pavoni D.P."/>
            <person name="Grisard E.C."/>
            <person name="Fantinatti-Garboggini F."/>
            <person name="Marchini F.K."/>
            <person name="Rodrigues-Luiz G.F."/>
            <person name="Wagner G."/>
            <person name="Goldman G.H."/>
            <person name="Fietto J.L."/>
            <person name="Elias M.C."/>
            <person name="Goldman M.H."/>
            <person name="Sagot M.F."/>
            <person name="Pereira M."/>
            <person name="Stoco P.H."/>
            <person name="de Mendonca-Neto R.P."/>
            <person name="Teixeira S.M."/>
            <person name="Maciel T.E."/>
            <person name="de Oliveira Mendes T.A."/>
            <person name="Urmenyi T.P."/>
            <person name="de Souza W."/>
            <person name="Schenkman S."/>
            <person name="de Vasconcelos A.T."/>
        </authorList>
    </citation>
    <scope>NUCLEOTIDE SEQUENCE [LARGE SCALE GENOMIC DNA]</scope>
</reference>
<gene>
    <name evidence="2" type="ORF">STCU_12136</name>
</gene>
<keyword evidence="3" id="KW-1185">Reference proteome</keyword>
<organism evidence="2 3">
    <name type="scientific">Strigomonas culicis</name>
    <dbReference type="NCBI Taxonomy" id="28005"/>
    <lineage>
        <taxon>Eukaryota</taxon>
        <taxon>Discoba</taxon>
        <taxon>Euglenozoa</taxon>
        <taxon>Kinetoplastea</taxon>
        <taxon>Metakinetoplastina</taxon>
        <taxon>Trypanosomatida</taxon>
        <taxon>Trypanosomatidae</taxon>
        <taxon>Strigomonadinae</taxon>
        <taxon>Strigomonas</taxon>
    </lineage>
</organism>
<protein>
    <submittedName>
        <fullName evidence="2">Uncharacterized protein</fullName>
    </submittedName>
</protein>
<dbReference type="OrthoDB" id="246689at2759"/>
<dbReference type="Proteomes" id="UP000015354">
    <property type="component" value="Unassembled WGS sequence"/>
</dbReference>
<name>S9TBB6_9TRYP</name>
<evidence type="ECO:0000313" key="3">
    <source>
        <dbReference type="Proteomes" id="UP000015354"/>
    </source>
</evidence>
<accession>S9TBB6</accession>